<dbReference type="Proteomes" id="UP000176834">
    <property type="component" value="Unassembled WGS sequence"/>
</dbReference>
<evidence type="ECO:0000256" key="1">
    <source>
        <dbReference type="SAM" id="Phobius"/>
    </source>
</evidence>
<name>A0A1F8F0T7_9BACT</name>
<reference evidence="2 3" key="1">
    <citation type="journal article" date="2016" name="Nat. Commun.">
        <title>Thousands of microbial genomes shed light on interconnected biogeochemical processes in an aquifer system.</title>
        <authorList>
            <person name="Anantharaman K."/>
            <person name="Brown C.T."/>
            <person name="Hug L.A."/>
            <person name="Sharon I."/>
            <person name="Castelle C.J."/>
            <person name="Probst A.J."/>
            <person name="Thomas B.C."/>
            <person name="Singh A."/>
            <person name="Wilkins M.J."/>
            <person name="Karaoz U."/>
            <person name="Brodie E.L."/>
            <person name="Williams K.H."/>
            <person name="Hubbard S.S."/>
            <person name="Banfield J.F."/>
        </authorList>
    </citation>
    <scope>NUCLEOTIDE SEQUENCE [LARGE SCALE GENOMIC DNA]</scope>
</reference>
<protein>
    <submittedName>
        <fullName evidence="2">Uncharacterized protein</fullName>
    </submittedName>
</protein>
<keyword evidence="1" id="KW-1133">Transmembrane helix</keyword>
<dbReference type="InterPro" id="IPR043993">
    <property type="entry name" value="T4SS_pilin"/>
</dbReference>
<keyword evidence="1" id="KW-0812">Transmembrane</keyword>
<accession>A0A1F8F0T7</accession>
<keyword evidence="1" id="KW-0472">Membrane</keyword>
<organism evidence="2 3">
    <name type="scientific">Candidatus Yanofskybacteria bacterium RIFCSPHIGHO2_02_FULL_38_22b</name>
    <dbReference type="NCBI Taxonomy" id="1802673"/>
    <lineage>
        <taxon>Bacteria</taxon>
        <taxon>Candidatus Yanofskyibacteriota</taxon>
    </lineage>
</organism>
<dbReference type="Pfam" id="PF18895">
    <property type="entry name" value="T4SS_pilin"/>
    <property type="match status" value="1"/>
</dbReference>
<gene>
    <name evidence="2" type="ORF">A3B86_04290</name>
</gene>
<feature type="transmembrane region" description="Helical" evidence="1">
    <location>
        <begin position="284"/>
        <end position="309"/>
    </location>
</feature>
<proteinExistence type="predicted"/>
<dbReference type="AlphaFoldDB" id="A0A1F8F0T7"/>
<sequence>MNYPLAKINNLGGKYLGLAIFVVLTLFIVGFILNYENAQAAEGTIYFDVQPRTIQGGQTAQFIFRVTLSNRDCGPIENNLRWVISRKIGNGPFGAFQSGEVPLNSFIDNVSKDLSFPKPLFSVPTGINWTFSAKIYCGVAIPSIISTSSDVPVTVSGGSTGGGTQMIYGCVANDSKFACSPSNISTCADAPACTGKTCVEIDRARCGQSSSTTPITGGSDQPLSWRITNPLVGNPQNVLEAVLLIINWLANIAGSLIVIMIIYGGVKFLLSRGNPGEVGKAKTILTWALIGMAVVLIGKGFVFIVDGILRNQVPLP</sequence>
<evidence type="ECO:0000313" key="2">
    <source>
        <dbReference type="EMBL" id="OGN06308.1"/>
    </source>
</evidence>
<evidence type="ECO:0000313" key="3">
    <source>
        <dbReference type="Proteomes" id="UP000176834"/>
    </source>
</evidence>
<dbReference type="EMBL" id="MGJN01000020">
    <property type="protein sequence ID" value="OGN06308.1"/>
    <property type="molecule type" value="Genomic_DNA"/>
</dbReference>
<feature type="transmembrane region" description="Helical" evidence="1">
    <location>
        <begin position="241"/>
        <end position="264"/>
    </location>
</feature>
<comment type="caution">
    <text evidence="2">The sequence shown here is derived from an EMBL/GenBank/DDBJ whole genome shotgun (WGS) entry which is preliminary data.</text>
</comment>
<feature type="transmembrane region" description="Helical" evidence="1">
    <location>
        <begin position="15"/>
        <end position="35"/>
    </location>
</feature>